<feature type="region of interest" description="Disordered" evidence="1">
    <location>
        <begin position="125"/>
        <end position="145"/>
    </location>
</feature>
<dbReference type="AlphaFoldDB" id="A0A0D1YEA9"/>
<evidence type="ECO:0000256" key="1">
    <source>
        <dbReference type="SAM" id="MobiDB-lite"/>
    </source>
</evidence>
<protein>
    <recommendedName>
        <fullName evidence="4">C2H2-type domain-containing protein</fullName>
    </recommendedName>
</protein>
<feature type="compositionally biased region" description="Basic and acidic residues" evidence="1">
    <location>
        <begin position="28"/>
        <end position="43"/>
    </location>
</feature>
<dbReference type="Pfam" id="PF11917">
    <property type="entry name" value="DUF3435"/>
    <property type="match status" value="1"/>
</dbReference>
<gene>
    <name evidence="2" type="ORF">PV11_03492</name>
</gene>
<feature type="compositionally biased region" description="Basic and acidic residues" evidence="1">
    <location>
        <begin position="126"/>
        <end position="145"/>
    </location>
</feature>
<dbReference type="STRING" id="1016849.A0A0D1YEA9"/>
<dbReference type="EMBL" id="KN846952">
    <property type="protein sequence ID" value="KIV81297.1"/>
    <property type="molecule type" value="Genomic_DNA"/>
</dbReference>
<dbReference type="OrthoDB" id="4220776at2759"/>
<sequence length="302" mass="35156">MLRYSTQDAFWNRESDAQAAKSASRIGRLRDPNRPRKLTEKQSRQVRQRPSVLQLLETRNRVRRLILQEFRELRMAVGEPIHDEYQELRRILNSTVRAEERALLKRIQQEYNDTAPIEAIQRQIKAVRDPRDTPNPERDPQQIKIPERRRMAEAAMSDPAVFVGHKALSRHIKCSLNIIALCRRRERRSVRPRCSGGQVPPESTVPSPQPSKPSANHETVGPLTCQKNQCLFCLFSDLPQEDREKQYARKHCLQRHAERCRLGQFRDGDLIPCPDILACRGMVFNGKEHFKNHAASIHRFIL</sequence>
<accession>A0A0D1YEA9</accession>
<evidence type="ECO:0008006" key="4">
    <source>
        <dbReference type="Google" id="ProtNLM"/>
    </source>
</evidence>
<organism evidence="2 3">
    <name type="scientific">Exophiala sideris</name>
    <dbReference type="NCBI Taxonomy" id="1016849"/>
    <lineage>
        <taxon>Eukaryota</taxon>
        <taxon>Fungi</taxon>
        <taxon>Dikarya</taxon>
        <taxon>Ascomycota</taxon>
        <taxon>Pezizomycotina</taxon>
        <taxon>Eurotiomycetes</taxon>
        <taxon>Chaetothyriomycetidae</taxon>
        <taxon>Chaetothyriales</taxon>
        <taxon>Herpotrichiellaceae</taxon>
        <taxon>Exophiala</taxon>
    </lineage>
</organism>
<proteinExistence type="predicted"/>
<evidence type="ECO:0000313" key="2">
    <source>
        <dbReference type="EMBL" id="KIV81297.1"/>
    </source>
</evidence>
<name>A0A0D1YEA9_9EURO</name>
<dbReference type="PANTHER" id="PTHR37535">
    <property type="entry name" value="FLUG DOMAIN PROTEIN"/>
    <property type="match status" value="1"/>
</dbReference>
<reference evidence="2 3" key="1">
    <citation type="submission" date="2015-01" db="EMBL/GenBank/DDBJ databases">
        <title>The Genome Sequence of Exophiala sideris CBS121828.</title>
        <authorList>
            <consortium name="The Broad Institute Genomics Platform"/>
            <person name="Cuomo C."/>
            <person name="de Hoog S."/>
            <person name="Gorbushina A."/>
            <person name="Stielow B."/>
            <person name="Teixiera M."/>
            <person name="Abouelleil A."/>
            <person name="Chapman S.B."/>
            <person name="Priest M."/>
            <person name="Young S.K."/>
            <person name="Wortman J."/>
            <person name="Nusbaum C."/>
            <person name="Birren B."/>
        </authorList>
    </citation>
    <scope>NUCLEOTIDE SEQUENCE [LARGE SCALE GENOMIC DNA]</scope>
    <source>
        <strain evidence="2 3">CBS 121828</strain>
    </source>
</reference>
<dbReference type="HOGENOM" id="CLU_011937_0_0_1"/>
<feature type="region of interest" description="Disordered" evidence="1">
    <location>
        <begin position="21"/>
        <end position="49"/>
    </location>
</feature>
<dbReference type="Proteomes" id="UP000053599">
    <property type="component" value="Unassembled WGS sequence"/>
</dbReference>
<dbReference type="PANTHER" id="PTHR37535:SF2">
    <property type="entry name" value="FINGER DOMAIN PROTEIN, PUTATIVE (AFU_ORTHOLOGUE AFUA_6G09300)-RELATED"/>
    <property type="match status" value="1"/>
</dbReference>
<feature type="region of interest" description="Disordered" evidence="1">
    <location>
        <begin position="191"/>
        <end position="219"/>
    </location>
</feature>
<dbReference type="InterPro" id="IPR021842">
    <property type="entry name" value="DUF3435"/>
</dbReference>
<evidence type="ECO:0000313" key="3">
    <source>
        <dbReference type="Proteomes" id="UP000053599"/>
    </source>
</evidence>